<dbReference type="AlphaFoldDB" id="A0A0A9DAR8"/>
<dbReference type="EMBL" id="GBRH01215145">
    <property type="protein sequence ID" value="JAD82750.1"/>
    <property type="molecule type" value="Transcribed_RNA"/>
</dbReference>
<proteinExistence type="predicted"/>
<reference evidence="1" key="2">
    <citation type="journal article" date="2015" name="Data Brief">
        <title>Shoot transcriptome of the giant reed, Arundo donax.</title>
        <authorList>
            <person name="Barrero R.A."/>
            <person name="Guerrero F.D."/>
            <person name="Moolhuijzen P."/>
            <person name="Goolsby J.A."/>
            <person name="Tidwell J."/>
            <person name="Bellgard S.E."/>
            <person name="Bellgard M.I."/>
        </authorList>
    </citation>
    <scope>NUCLEOTIDE SEQUENCE</scope>
    <source>
        <tissue evidence="1">Shoot tissue taken approximately 20 cm above the soil surface</tissue>
    </source>
</reference>
<accession>A0A0A9DAR8</accession>
<protein>
    <submittedName>
        <fullName evidence="1">Uncharacterized protein</fullName>
    </submittedName>
</protein>
<evidence type="ECO:0000313" key="1">
    <source>
        <dbReference type="EMBL" id="JAD82750.1"/>
    </source>
</evidence>
<sequence>MRRRSPIAVHVLTILGLVKLCKKDEHLTAHIYLSK</sequence>
<organism evidence="1">
    <name type="scientific">Arundo donax</name>
    <name type="common">Giant reed</name>
    <name type="synonym">Donax arundinaceus</name>
    <dbReference type="NCBI Taxonomy" id="35708"/>
    <lineage>
        <taxon>Eukaryota</taxon>
        <taxon>Viridiplantae</taxon>
        <taxon>Streptophyta</taxon>
        <taxon>Embryophyta</taxon>
        <taxon>Tracheophyta</taxon>
        <taxon>Spermatophyta</taxon>
        <taxon>Magnoliopsida</taxon>
        <taxon>Liliopsida</taxon>
        <taxon>Poales</taxon>
        <taxon>Poaceae</taxon>
        <taxon>PACMAD clade</taxon>
        <taxon>Arundinoideae</taxon>
        <taxon>Arundineae</taxon>
        <taxon>Arundo</taxon>
    </lineage>
</organism>
<reference evidence="1" key="1">
    <citation type="submission" date="2014-09" db="EMBL/GenBank/DDBJ databases">
        <authorList>
            <person name="Magalhaes I.L.F."/>
            <person name="Oliveira U."/>
            <person name="Santos F.R."/>
            <person name="Vidigal T.H.D.A."/>
            <person name="Brescovit A.D."/>
            <person name="Santos A.J."/>
        </authorList>
    </citation>
    <scope>NUCLEOTIDE SEQUENCE</scope>
    <source>
        <tissue evidence="1">Shoot tissue taken approximately 20 cm above the soil surface</tissue>
    </source>
</reference>
<name>A0A0A9DAR8_ARUDO</name>